<reference evidence="1 2" key="1">
    <citation type="journal article" date="2010" name="ISME J.">
        <title>Metagenome of the Mediterranean deep chlorophyll maximum studied by direct and fosmid library 454 pyrosequencing.</title>
        <authorList>
            <person name="Ghai R."/>
            <person name="Martin-Cuadrado A.B."/>
            <person name="Molto A.G."/>
            <person name="Heredia I.G."/>
            <person name="Cabrera R."/>
            <person name="Martin J."/>
            <person name="Verdu M."/>
            <person name="Deschamps P."/>
            <person name="Moreira D."/>
            <person name="Lopez-Garcia P."/>
            <person name="Mira A."/>
            <person name="Rodriguez-Valera F."/>
        </authorList>
    </citation>
    <scope>NUCLEOTIDE SEQUENCE [LARGE SCALE GENOMIC DNA]</scope>
</reference>
<dbReference type="InterPro" id="IPR057004">
    <property type="entry name" value="Gp90-like"/>
</dbReference>
<dbReference type="RefSeq" id="YP_009807943.1">
    <property type="nucleotide sequence ID" value="NC_048032.1"/>
</dbReference>
<dbReference type="EMBL" id="GU943065">
    <property type="protein sequence ID" value="ADD95350.1"/>
    <property type="molecule type" value="Genomic_DNA"/>
</dbReference>
<dbReference type="Pfam" id="PF23790">
    <property type="entry name" value="Kyano_Gp96"/>
    <property type="match status" value="1"/>
</dbReference>
<name>D6PHZ9_9CAUD</name>
<dbReference type="GeneID" id="54998835"/>
<sequence>MRKVEQQMLRLMERRATGNAGSNTTVFTDEGVTHVYLHGNKIAELDEQGRLSISDASWQTVTTKSRLNAIINYFLDGTKVGIIQSDFEWYLYDHAQIKYMYEGDWFKLQPRFTHSDVELPRITKKTLRLIKEAA</sequence>
<evidence type="ECO:0000313" key="2">
    <source>
        <dbReference type="Proteomes" id="UP000517764"/>
    </source>
</evidence>
<accession>D6PHZ9</accession>
<evidence type="ECO:0000313" key="1">
    <source>
        <dbReference type="EMBL" id="ADD95350.1"/>
    </source>
</evidence>
<protein>
    <submittedName>
        <fullName evidence="1">Gp90</fullName>
    </submittedName>
</protein>
<organism evidence="1 2">
    <name type="scientific">uncultured phage MedDCM-OCT-S05-C243</name>
    <dbReference type="NCBI Taxonomy" id="743558"/>
    <lineage>
        <taxon>Viruses</taxon>
        <taxon>Duplodnaviria</taxon>
        <taxon>Heunggongvirae</taxon>
        <taxon>Uroviricota</taxon>
        <taxon>Caudoviricetes</taxon>
        <taxon>Autographivirales</taxon>
        <taxon>Podivirus</taxon>
        <taxon>Podivirus S05C243</taxon>
    </lineage>
</organism>
<proteinExistence type="predicted"/>
<dbReference type="Proteomes" id="UP000517764">
    <property type="component" value="Segment"/>
</dbReference>
<keyword evidence="2" id="KW-1185">Reference proteome</keyword>
<dbReference type="KEGG" id="vg:54998835"/>